<keyword evidence="1" id="KW-0732">Signal</keyword>
<feature type="chain" id="PRO_5021341006" description="LppX_LprAFG lipoprotein" evidence="1">
    <location>
        <begin position="35"/>
        <end position="294"/>
    </location>
</feature>
<evidence type="ECO:0000313" key="2">
    <source>
        <dbReference type="EMBL" id="TFE28938.1"/>
    </source>
</evidence>
<dbReference type="RefSeq" id="WP_135151240.1">
    <property type="nucleotide sequence ID" value="NZ_SOMN01000005.1"/>
</dbReference>
<dbReference type="Pfam" id="PF20316">
    <property type="entry name" value="DUF6612"/>
    <property type="match status" value="1"/>
</dbReference>
<protein>
    <recommendedName>
        <fullName evidence="4">LppX_LprAFG lipoprotein</fullName>
    </recommendedName>
</protein>
<name>A0A4Y8M3B3_9BACL</name>
<sequence length="294" mass="32376">MVFHENYRQGYRYYSRLVLLAAILCLTAGCTADAPGPASPTAGPTSSVTEWLDKAETAAGQMANYAFELHLNQQLSGESDEDRSNVKIDMQGRVERSPLKLDQTIKSDIDGEKSTLRAIVVPDAYYMYLPEYEEWNKLGKEVAAENVATLSDFQVDPKKALQNIRALGNALAVEPNEKRISVNYEGVGEEASSFVARVLGSTLGLSGTETEIKSSLALRKLKVSMNLDAEKHWPLSYRIESDFTIELEPGRKTVVSQALAGTYNKHNATAAITVPKEALKALDPDEMDEQLDLQ</sequence>
<accession>A0A4Y8M3B3</accession>
<dbReference type="InterPro" id="IPR046720">
    <property type="entry name" value="DUF6612"/>
</dbReference>
<dbReference type="AlphaFoldDB" id="A0A4Y8M3B3"/>
<gene>
    <name evidence="2" type="ORF">E2980_05965</name>
</gene>
<proteinExistence type="predicted"/>
<dbReference type="OrthoDB" id="2594361at2"/>
<reference evidence="2 3" key="1">
    <citation type="submission" date="2019-03" db="EMBL/GenBank/DDBJ databases">
        <title>Cohnella endophytica sp. nov., a novel endophytic bacterium isolated from bark of Sonneratia apetala.</title>
        <authorList>
            <person name="Tuo L."/>
        </authorList>
    </citation>
    <scope>NUCLEOTIDE SEQUENCE [LARGE SCALE GENOMIC DNA]</scope>
    <source>
        <strain evidence="2 3">CCTCC AB 208254</strain>
    </source>
</reference>
<evidence type="ECO:0000313" key="3">
    <source>
        <dbReference type="Proteomes" id="UP000297900"/>
    </source>
</evidence>
<feature type="signal peptide" evidence="1">
    <location>
        <begin position="1"/>
        <end position="34"/>
    </location>
</feature>
<dbReference type="Gene3D" id="2.50.20.20">
    <property type="match status" value="1"/>
</dbReference>
<organism evidence="2 3">
    <name type="scientific">Cohnella luojiensis</name>
    <dbReference type="NCBI Taxonomy" id="652876"/>
    <lineage>
        <taxon>Bacteria</taxon>
        <taxon>Bacillati</taxon>
        <taxon>Bacillota</taxon>
        <taxon>Bacilli</taxon>
        <taxon>Bacillales</taxon>
        <taxon>Paenibacillaceae</taxon>
        <taxon>Cohnella</taxon>
    </lineage>
</organism>
<evidence type="ECO:0008006" key="4">
    <source>
        <dbReference type="Google" id="ProtNLM"/>
    </source>
</evidence>
<dbReference type="Proteomes" id="UP000297900">
    <property type="component" value="Unassembled WGS sequence"/>
</dbReference>
<comment type="caution">
    <text evidence="2">The sequence shown here is derived from an EMBL/GenBank/DDBJ whole genome shotgun (WGS) entry which is preliminary data.</text>
</comment>
<dbReference type="EMBL" id="SOMN01000005">
    <property type="protein sequence ID" value="TFE28938.1"/>
    <property type="molecule type" value="Genomic_DNA"/>
</dbReference>
<evidence type="ECO:0000256" key="1">
    <source>
        <dbReference type="SAM" id="SignalP"/>
    </source>
</evidence>
<keyword evidence="3" id="KW-1185">Reference proteome</keyword>